<accession>X1K9I0</accession>
<keyword evidence="1" id="KW-1133">Transmembrane helix</keyword>
<dbReference type="AlphaFoldDB" id="X1K9I0"/>
<gene>
    <name evidence="2" type="ORF">S03H2_62656</name>
</gene>
<reference evidence="2" key="1">
    <citation type="journal article" date="2014" name="Front. Microbiol.">
        <title>High frequency of phylogenetically diverse reductive dehalogenase-homologous genes in deep subseafloor sedimentary metagenomes.</title>
        <authorList>
            <person name="Kawai M."/>
            <person name="Futagami T."/>
            <person name="Toyoda A."/>
            <person name="Takaki Y."/>
            <person name="Nishi S."/>
            <person name="Hori S."/>
            <person name="Arai W."/>
            <person name="Tsubouchi T."/>
            <person name="Morono Y."/>
            <person name="Uchiyama I."/>
            <person name="Ito T."/>
            <person name="Fujiyama A."/>
            <person name="Inagaki F."/>
            <person name="Takami H."/>
        </authorList>
    </citation>
    <scope>NUCLEOTIDE SEQUENCE</scope>
    <source>
        <strain evidence="2">Expedition CK06-06</strain>
    </source>
</reference>
<name>X1K9I0_9ZZZZ</name>
<feature type="transmembrane region" description="Helical" evidence="1">
    <location>
        <begin position="34"/>
        <end position="55"/>
    </location>
</feature>
<evidence type="ECO:0008006" key="3">
    <source>
        <dbReference type="Google" id="ProtNLM"/>
    </source>
</evidence>
<evidence type="ECO:0000256" key="1">
    <source>
        <dbReference type="SAM" id="Phobius"/>
    </source>
</evidence>
<evidence type="ECO:0000313" key="2">
    <source>
        <dbReference type="EMBL" id="GAH78718.1"/>
    </source>
</evidence>
<keyword evidence="1" id="KW-0812">Transmembrane</keyword>
<sequence length="78" mass="8423">MLAKGSGIKNKELLGFLEVQLEQKVKQVENATKLYFQSLIVLAAGVATLVTALAALKGWEGAILTLFTFGIPAFLISW</sequence>
<organism evidence="2">
    <name type="scientific">marine sediment metagenome</name>
    <dbReference type="NCBI Taxonomy" id="412755"/>
    <lineage>
        <taxon>unclassified sequences</taxon>
        <taxon>metagenomes</taxon>
        <taxon>ecological metagenomes</taxon>
    </lineage>
</organism>
<feature type="transmembrane region" description="Helical" evidence="1">
    <location>
        <begin position="61"/>
        <end position="77"/>
    </location>
</feature>
<proteinExistence type="predicted"/>
<keyword evidence="1" id="KW-0472">Membrane</keyword>
<dbReference type="EMBL" id="BARU01040538">
    <property type="protein sequence ID" value="GAH78718.1"/>
    <property type="molecule type" value="Genomic_DNA"/>
</dbReference>
<protein>
    <recommendedName>
        <fullName evidence="3">SMODS and SLOG-associating 2TM effector domain-containing protein</fullName>
    </recommendedName>
</protein>
<comment type="caution">
    <text evidence="2">The sequence shown here is derived from an EMBL/GenBank/DDBJ whole genome shotgun (WGS) entry which is preliminary data.</text>
</comment>
<feature type="non-terminal residue" evidence="2">
    <location>
        <position position="78"/>
    </location>
</feature>